<protein>
    <submittedName>
        <fullName evidence="2">Uncharacterized protein</fullName>
    </submittedName>
</protein>
<evidence type="ECO:0000313" key="3">
    <source>
        <dbReference type="Proteomes" id="UP000092993"/>
    </source>
</evidence>
<dbReference type="OrthoDB" id="3257429at2759"/>
<dbReference type="AlphaFoldDB" id="A0A1C7MB90"/>
<dbReference type="OMA" id="AGGIWIF"/>
<organism evidence="2 3">
    <name type="scientific">Grifola frondosa</name>
    <name type="common">Maitake</name>
    <name type="synonym">Polyporus frondosus</name>
    <dbReference type="NCBI Taxonomy" id="5627"/>
    <lineage>
        <taxon>Eukaryota</taxon>
        <taxon>Fungi</taxon>
        <taxon>Dikarya</taxon>
        <taxon>Basidiomycota</taxon>
        <taxon>Agaricomycotina</taxon>
        <taxon>Agaricomycetes</taxon>
        <taxon>Polyporales</taxon>
        <taxon>Grifolaceae</taxon>
        <taxon>Grifola</taxon>
    </lineage>
</organism>
<dbReference type="Proteomes" id="UP000092993">
    <property type="component" value="Unassembled WGS sequence"/>
</dbReference>
<accession>A0A1C7MB90</accession>
<comment type="caution">
    <text evidence="2">The sequence shown here is derived from an EMBL/GenBank/DDBJ whole genome shotgun (WGS) entry which is preliminary data.</text>
</comment>
<evidence type="ECO:0000313" key="2">
    <source>
        <dbReference type="EMBL" id="OBZ72234.1"/>
    </source>
</evidence>
<dbReference type="EMBL" id="LUGG01000009">
    <property type="protein sequence ID" value="OBZ72234.1"/>
    <property type="molecule type" value="Genomic_DNA"/>
</dbReference>
<feature type="signal peptide" evidence="1">
    <location>
        <begin position="1"/>
        <end position="20"/>
    </location>
</feature>
<keyword evidence="3" id="KW-1185">Reference proteome</keyword>
<evidence type="ECO:0000256" key="1">
    <source>
        <dbReference type="SAM" id="SignalP"/>
    </source>
</evidence>
<keyword evidence="1" id="KW-0732">Signal</keyword>
<proteinExistence type="predicted"/>
<reference evidence="2 3" key="1">
    <citation type="submission" date="2016-03" db="EMBL/GenBank/DDBJ databases">
        <title>Whole genome sequencing of Grifola frondosa 9006-11.</title>
        <authorList>
            <person name="Min B."/>
            <person name="Park H."/>
            <person name="Kim J.-G."/>
            <person name="Cho H."/>
            <person name="Oh Y.-L."/>
            <person name="Kong W.-S."/>
            <person name="Choi I.-G."/>
        </authorList>
    </citation>
    <scope>NUCLEOTIDE SEQUENCE [LARGE SCALE GENOMIC DNA]</scope>
    <source>
        <strain evidence="2 3">9006-11</strain>
    </source>
</reference>
<sequence length="172" mass="17813">MRTSLLLAILSTFCVLSVYTQTITTTDDVGETVVEVITVDPVLGLPTTEILQTLTSTTSTTTTTPDVQGGPVGQPAVTSAGPTVYVYTTTDAVGDTIDVTATFTATFQTSVFTPQSTGTILQYSQWLSMVGSNTVAPSQNAALAPWNVDRTWIVIAVGTLTGVLGGAGLVFA</sequence>
<gene>
    <name evidence="2" type="ORF">A0H81_07446</name>
</gene>
<name>A0A1C7MB90_GRIFR</name>
<feature type="chain" id="PRO_5008889044" evidence="1">
    <location>
        <begin position="21"/>
        <end position="172"/>
    </location>
</feature>